<dbReference type="OrthoDB" id="1166333at2759"/>
<keyword evidence="2" id="KW-1185">Reference proteome</keyword>
<accession>A0A8K0H3R2</accession>
<evidence type="ECO:0000313" key="2">
    <source>
        <dbReference type="Proteomes" id="UP000796880"/>
    </source>
</evidence>
<organism evidence="1 2">
    <name type="scientific">Rhamnella rubrinervis</name>
    <dbReference type="NCBI Taxonomy" id="2594499"/>
    <lineage>
        <taxon>Eukaryota</taxon>
        <taxon>Viridiplantae</taxon>
        <taxon>Streptophyta</taxon>
        <taxon>Embryophyta</taxon>
        <taxon>Tracheophyta</taxon>
        <taxon>Spermatophyta</taxon>
        <taxon>Magnoliopsida</taxon>
        <taxon>eudicotyledons</taxon>
        <taxon>Gunneridae</taxon>
        <taxon>Pentapetalae</taxon>
        <taxon>rosids</taxon>
        <taxon>fabids</taxon>
        <taxon>Rosales</taxon>
        <taxon>Rhamnaceae</taxon>
        <taxon>rhamnoid group</taxon>
        <taxon>Rhamneae</taxon>
        <taxon>Rhamnella</taxon>
    </lineage>
</organism>
<proteinExistence type="predicted"/>
<dbReference type="Proteomes" id="UP000796880">
    <property type="component" value="Unassembled WGS sequence"/>
</dbReference>
<evidence type="ECO:0000313" key="1">
    <source>
        <dbReference type="EMBL" id="KAF3445247.1"/>
    </source>
</evidence>
<reference evidence="1" key="1">
    <citation type="submission" date="2020-03" db="EMBL/GenBank/DDBJ databases">
        <title>A high-quality chromosome-level genome assembly of a woody plant with both climbing and erect habits, Rhamnella rubrinervis.</title>
        <authorList>
            <person name="Lu Z."/>
            <person name="Yang Y."/>
            <person name="Zhu X."/>
            <person name="Sun Y."/>
        </authorList>
    </citation>
    <scope>NUCLEOTIDE SEQUENCE</scope>
    <source>
        <strain evidence="1">BYM</strain>
        <tissue evidence="1">Leaf</tissue>
    </source>
</reference>
<name>A0A8K0H3R2_9ROSA</name>
<gene>
    <name evidence="1" type="ORF">FNV43_RR14941</name>
</gene>
<dbReference type="PANTHER" id="PTHR33237:SF31">
    <property type="entry name" value="F2P16.13 PROTEIN"/>
    <property type="match status" value="1"/>
</dbReference>
<dbReference type="AlphaFoldDB" id="A0A8K0H3R2"/>
<protein>
    <submittedName>
        <fullName evidence="1">Uncharacterized protein</fullName>
    </submittedName>
</protein>
<comment type="caution">
    <text evidence="1">The sequence shown here is derived from an EMBL/GenBank/DDBJ whole genome shotgun (WGS) entry which is preliminary data.</text>
</comment>
<dbReference type="EMBL" id="VOIH02000006">
    <property type="protein sequence ID" value="KAF3445247.1"/>
    <property type="molecule type" value="Genomic_DNA"/>
</dbReference>
<dbReference type="PANTHER" id="PTHR33237">
    <property type="entry name" value="F2P16.13 PROTEIN-RELATED"/>
    <property type="match status" value="1"/>
</dbReference>
<sequence length="137" mass="15479">MEEINAISQSRDDTKKLVSRLSSCISSKALAMTKMISWRKVKAKDAGEDQSEEAISQSRDDTKKLVSRLSSSISSKALAMTRMISWRKVKAEDADEDQSDEAIWRKSIMMGERCRPLDFSREIVYDSQGNLLSDVSH</sequence>